<feature type="transmembrane region" description="Helical" evidence="1">
    <location>
        <begin position="6"/>
        <end position="30"/>
    </location>
</feature>
<protein>
    <recommendedName>
        <fullName evidence="4">DUF4352 domain-containing protein</fullName>
    </recommendedName>
</protein>
<sequence length="158" mass="16222">MENVRAISPVIATVIIVAVTIAVAIAVALWMTGLVGGFTGTENLQIVNAYALARTGGAGWDVYLSVKNAGTTTATIDQIFVNGIPYTSITLTSPAGATISLASPTPLPITLSPGQDTSIQLYIPKGSGQALAFSPGQQVEIKLHTASGKTYPVQVVLP</sequence>
<keyword evidence="1" id="KW-1133">Transmembrane helix</keyword>
<evidence type="ECO:0000313" key="2">
    <source>
        <dbReference type="EMBL" id="AFK51634.1"/>
    </source>
</evidence>
<name>I3TFU6_THEC1</name>
<reference evidence="2 3" key="1">
    <citation type="journal article" date="2012" name="J. Bacteriol.">
        <title>Complete genome sequence of the hyperthermophilic cellulolytic Crenarchaeon 'Thermogladius cellulolyticus' 1633.</title>
        <authorList>
            <person name="Mardanov A.V."/>
            <person name="Kochetkova T.V."/>
            <person name="Beletsky A.V."/>
            <person name="Bonch-Osmolovskaya E.A."/>
            <person name="Ravin N.V."/>
            <person name="Skryabin K.G."/>
        </authorList>
    </citation>
    <scope>NUCLEOTIDE SEQUENCE [LARGE SCALE GENOMIC DNA]</scope>
    <source>
        <strain evidence="3">DSM 22663 / VKM B-2946 / 1633</strain>
    </source>
</reference>
<dbReference type="eggNOG" id="arCOG03871">
    <property type="taxonomic scope" value="Archaea"/>
</dbReference>
<keyword evidence="1" id="KW-0472">Membrane</keyword>
<dbReference type="KEGG" id="thg:TCELL_1211"/>
<accession>I3TFU6</accession>
<evidence type="ECO:0008006" key="4">
    <source>
        <dbReference type="Google" id="ProtNLM"/>
    </source>
</evidence>
<evidence type="ECO:0000313" key="3">
    <source>
        <dbReference type="Proteomes" id="UP000005270"/>
    </source>
</evidence>
<proteinExistence type="predicted"/>
<organism evidence="2 3">
    <name type="scientific">Thermogladius calderae (strain DSM 22663 / VKM B-2946 / 1633)</name>
    <dbReference type="NCBI Taxonomy" id="1184251"/>
    <lineage>
        <taxon>Archaea</taxon>
        <taxon>Thermoproteota</taxon>
        <taxon>Thermoprotei</taxon>
        <taxon>Desulfurococcales</taxon>
        <taxon>Desulfurococcaceae</taxon>
        <taxon>Thermogladius</taxon>
    </lineage>
</organism>
<evidence type="ECO:0000256" key="1">
    <source>
        <dbReference type="SAM" id="Phobius"/>
    </source>
</evidence>
<keyword evidence="3" id="KW-1185">Reference proteome</keyword>
<keyword evidence="1" id="KW-0812">Transmembrane</keyword>
<gene>
    <name evidence="2" type="ordered locus">TCELL_1211</name>
</gene>
<dbReference type="InParanoid" id="I3TFU6"/>
<dbReference type="AlphaFoldDB" id="I3TFU6"/>
<dbReference type="EMBL" id="CP003531">
    <property type="protein sequence ID" value="AFK51634.1"/>
    <property type="molecule type" value="Genomic_DNA"/>
</dbReference>
<dbReference type="Proteomes" id="UP000005270">
    <property type="component" value="Chromosome"/>
</dbReference>
<dbReference type="NCBIfam" id="TIGR02537">
    <property type="entry name" value="arch_flag_Nterm"/>
    <property type="match status" value="1"/>
</dbReference>
<dbReference type="HOGENOM" id="CLU_145192_0_0_2"/>
<dbReference type="InterPro" id="IPR013373">
    <property type="entry name" value="Flagellin/pilin_N_arc"/>
</dbReference>